<dbReference type="Pfam" id="PF13602">
    <property type="entry name" value="ADH_zinc_N_2"/>
    <property type="match status" value="1"/>
</dbReference>
<feature type="domain" description="Enoyl reductase (ER)" evidence="2">
    <location>
        <begin position="95"/>
        <end position="406"/>
    </location>
</feature>
<proteinExistence type="predicted"/>
<organism evidence="3 4">
    <name type="scientific">Schizothecium vesticola</name>
    <dbReference type="NCBI Taxonomy" id="314040"/>
    <lineage>
        <taxon>Eukaryota</taxon>
        <taxon>Fungi</taxon>
        <taxon>Dikarya</taxon>
        <taxon>Ascomycota</taxon>
        <taxon>Pezizomycotina</taxon>
        <taxon>Sordariomycetes</taxon>
        <taxon>Sordariomycetidae</taxon>
        <taxon>Sordariales</taxon>
        <taxon>Schizotheciaceae</taxon>
        <taxon>Schizothecium</taxon>
    </lineage>
</organism>
<reference evidence="3" key="1">
    <citation type="submission" date="2023-06" db="EMBL/GenBank/DDBJ databases">
        <title>Genome-scale phylogeny and comparative genomics of the fungal order Sordariales.</title>
        <authorList>
            <consortium name="Lawrence Berkeley National Laboratory"/>
            <person name="Hensen N."/>
            <person name="Bonometti L."/>
            <person name="Westerberg I."/>
            <person name="Brannstrom I.O."/>
            <person name="Guillou S."/>
            <person name="Cros-Aarteil S."/>
            <person name="Calhoun S."/>
            <person name="Haridas S."/>
            <person name="Kuo A."/>
            <person name="Mondo S."/>
            <person name="Pangilinan J."/>
            <person name="Riley R."/>
            <person name="LaButti K."/>
            <person name="Andreopoulos B."/>
            <person name="Lipzen A."/>
            <person name="Chen C."/>
            <person name="Yanf M."/>
            <person name="Daum C."/>
            <person name="Ng V."/>
            <person name="Clum A."/>
            <person name="Steindorff A."/>
            <person name="Ohm R."/>
            <person name="Martin F."/>
            <person name="Silar P."/>
            <person name="Natvig D."/>
            <person name="Lalanne C."/>
            <person name="Gautier V."/>
            <person name="Ament-velasquez S.L."/>
            <person name="Kruys A."/>
            <person name="Hutchinson M.I."/>
            <person name="Powell A.J."/>
            <person name="Barry K."/>
            <person name="Miller A.N."/>
            <person name="Grigoriev I.V."/>
            <person name="Debuchy R."/>
            <person name="Gladieux P."/>
            <person name="Thoren M.H."/>
            <person name="Johannesson H."/>
        </authorList>
    </citation>
    <scope>NUCLEOTIDE SEQUENCE</scope>
    <source>
        <strain evidence="3">SMH3187-1</strain>
    </source>
</reference>
<dbReference type="InterPro" id="IPR011032">
    <property type="entry name" value="GroES-like_sf"/>
</dbReference>
<dbReference type="PROSITE" id="PS01162">
    <property type="entry name" value="QOR_ZETA_CRYSTAL"/>
    <property type="match status" value="1"/>
</dbReference>
<dbReference type="Gene3D" id="3.40.50.720">
    <property type="entry name" value="NAD(P)-binding Rossmann-like Domain"/>
    <property type="match status" value="1"/>
</dbReference>
<dbReference type="AlphaFoldDB" id="A0AA40F815"/>
<dbReference type="InterPro" id="IPR020843">
    <property type="entry name" value="ER"/>
</dbReference>
<dbReference type="SUPFAM" id="SSF50129">
    <property type="entry name" value="GroES-like"/>
    <property type="match status" value="1"/>
</dbReference>
<dbReference type="InterPro" id="IPR013154">
    <property type="entry name" value="ADH-like_N"/>
</dbReference>
<feature type="region of interest" description="Disordered" evidence="1">
    <location>
        <begin position="1"/>
        <end position="37"/>
    </location>
</feature>
<dbReference type="SUPFAM" id="SSF51735">
    <property type="entry name" value="NAD(P)-binding Rossmann-fold domains"/>
    <property type="match status" value="1"/>
</dbReference>
<name>A0AA40F815_9PEZI</name>
<dbReference type="SMART" id="SM00829">
    <property type="entry name" value="PKS_ER"/>
    <property type="match status" value="1"/>
</dbReference>
<dbReference type="PANTHER" id="PTHR11695">
    <property type="entry name" value="ALCOHOL DEHYDROGENASE RELATED"/>
    <property type="match status" value="1"/>
</dbReference>
<evidence type="ECO:0000313" key="4">
    <source>
        <dbReference type="Proteomes" id="UP001172155"/>
    </source>
</evidence>
<dbReference type="GO" id="GO:0016491">
    <property type="term" value="F:oxidoreductase activity"/>
    <property type="evidence" value="ECO:0007669"/>
    <property type="project" value="InterPro"/>
</dbReference>
<sequence>MRKRMAMEGRATTTTTMEGKRCRGIKRGGPVKTKTGTSHRMTNIHQMLKHTTRLLNTTITHHTPFSLFPTIRMASTTTLPKTMKTLLQPSRTSYELISTTAPVPTPSHPDDVLVRVAATAPCAGELTWVVAFPASIPQEKQMVPCQDMAGTVVSAPASSGFVPSDRVYCRIDAQRAGAAREYALARVSELAKIPERLGWVEAAATPLSALTAWQALFVQGGLDAEGVKGGKENAGKRVLVTGAAGGVGSWIVQFAKLAGVGGVVAVCSGAGAEAARKLGADEVVDYTKGTIDEWAEGDREKREVDLVVDVVGGKTLAGCWGALKEGGTIVGINTPPDMVKPEGMAKTAGKSLFFIVEPLGSNLAEIGKLIDAGKVGPTVDSVWEFAEFEQAFARLDSGHAKGKIIIKVADDV</sequence>
<dbReference type="InterPro" id="IPR002364">
    <property type="entry name" value="Quin_OxRdtase/zeta-crystal_CS"/>
</dbReference>
<dbReference type="InterPro" id="IPR050700">
    <property type="entry name" value="YIM1/Zinc_Alcohol_DH_Fams"/>
</dbReference>
<evidence type="ECO:0000256" key="1">
    <source>
        <dbReference type="SAM" id="MobiDB-lite"/>
    </source>
</evidence>
<dbReference type="Gene3D" id="3.90.180.10">
    <property type="entry name" value="Medium-chain alcohol dehydrogenases, catalytic domain"/>
    <property type="match status" value="1"/>
</dbReference>
<dbReference type="PANTHER" id="PTHR11695:SF647">
    <property type="entry name" value="ENOYL REDUCTASE (ER) DOMAIN-CONTAINING PROTEIN"/>
    <property type="match status" value="1"/>
</dbReference>
<comment type="caution">
    <text evidence="3">The sequence shown here is derived from an EMBL/GenBank/DDBJ whole genome shotgun (WGS) entry which is preliminary data.</text>
</comment>
<dbReference type="Pfam" id="PF08240">
    <property type="entry name" value="ADH_N"/>
    <property type="match status" value="1"/>
</dbReference>
<gene>
    <name evidence="3" type="ORF">B0T18DRAFT_395658</name>
</gene>
<dbReference type="Proteomes" id="UP001172155">
    <property type="component" value="Unassembled WGS sequence"/>
</dbReference>
<dbReference type="InterPro" id="IPR036291">
    <property type="entry name" value="NAD(P)-bd_dom_sf"/>
</dbReference>
<evidence type="ECO:0000259" key="2">
    <source>
        <dbReference type="SMART" id="SM00829"/>
    </source>
</evidence>
<evidence type="ECO:0000313" key="3">
    <source>
        <dbReference type="EMBL" id="KAK0752934.1"/>
    </source>
</evidence>
<accession>A0AA40F815</accession>
<protein>
    <recommendedName>
        <fullName evidence="2">Enoyl reductase (ER) domain-containing protein</fullName>
    </recommendedName>
</protein>
<dbReference type="GO" id="GO:0005739">
    <property type="term" value="C:mitochondrion"/>
    <property type="evidence" value="ECO:0007669"/>
    <property type="project" value="TreeGrafter"/>
</dbReference>
<keyword evidence="4" id="KW-1185">Reference proteome</keyword>
<dbReference type="GO" id="GO:0008270">
    <property type="term" value="F:zinc ion binding"/>
    <property type="evidence" value="ECO:0007669"/>
    <property type="project" value="InterPro"/>
</dbReference>
<dbReference type="EMBL" id="JAUKUD010000001">
    <property type="protein sequence ID" value="KAK0752934.1"/>
    <property type="molecule type" value="Genomic_DNA"/>
</dbReference>
<dbReference type="CDD" id="cd05289">
    <property type="entry name" value="MDR_like_2"/>
    <property type="match status" value="1"/>
</dbReference>